<dbReference type="AlphaFoldDB" id="A0AAE2SBI3"/>
<name>A0AAE2SBI3_9BACT</name>
<evidence type="ECO:0000256" key="1">
    <source>
        <dbReference type="SAM" id="SignalP"/>
    </source>
</evidence>
<dbReference type="Proteomes" id="UP000634206">
    <property type="component" value="Unassembled WGS sequence"/>
</dbReference>
<gene>
    <name evidence="2" type="ORF">JIN83_05525</name>
</gene>
<reference evidence="2" key="1">
    <citation type="submission" date="2021-01" db="EMBL/GenBank/DDBJ databases">
        <title>Modified the classification status of verrucomicrobia.</title>
        <authorList>
            <person name="Feng X."/>
        </authorList>
    </citation>
    <scope>NUCLEOTIDE SEQUENCE</scope>
    <source>
        <strain evidence="2">5K15</strain>
    </source>
</reference>
<keyword evidence="1" id="KW-0732">Signal</keyword>
<comment type="caution">
    <text evidence="2">The sequence shown here is derived from an EMBL/GenBank/DDBJ whole genome shotgun (WGS) entry which is preliminary data.</text>
</comment>
<feature type="chain" id="PRO_5042262691" evidence="1">
    <location>
        <begin position="26"/>
        <end position="129"/>
    </location>
</feature>
<proteinExistence type="predicted"/>
<dbReference type="RefSeq" id="WP_309489014.1">
    <property type="nucleotide sequence ID" value="NZ_JAENIG010000003.1"/>
</dbReference>
<evidence type="ECO:0000313" key="3">
    <source>
        <dbReference type="Proteomes" id="UP000634206"/>
    </source>
</evidence>
<sequence>MTILNARSLAWLASVLLLTCFQAQANDDFPSEQEATSIIATHEEIKASFYQVIRMTPGKHMGKDGFIQENVLRVSVFAPNSASHPSRVIKHYLMQYHPAYGWFLEKTKEDSRGVYLEISSQKQGRIYLR</sequence>
<keyword evidence="3" id="KW-1185">Reference proteome</keyword>
<dbReference type="EMBL" id="JAENIG010000003">
    <property type="protein sequence ID" value="MBK1854407.1"/>
    <property type="molecule type" value="Genomic_DNA"/>
</dbReference>
<feature type="signal peptide" evidence="1">
    <location>
        <begin position="1"/>
        <end position="25"/>
    </location>
</feature>
<evidence type="ECO:0000313" key="2">
    <source>
        <dbReference type="EMBL" id="MBK1854407.1"/>
    </source>
</evidence>
<protein>
    <submittedName>
        <fullName evidence="2">Uncharacterized protein</fullName>
    </submittedName>
</protein>
<accession>A0AAE2SBI3</accession>
<organism evidence="2 3">
    <name type="scientific">Oceaniferula flava</name>
    <dbReference type="NCBI Taxonomy" id="2800421"/>
    <lineage>
        <taxon>Bacteria</taxon>
        <taxon>Pseudomonadati</taxon>
        <taxon>Verrucomicrobiota</taxon>
        <taxon>Verrucomicrobiia</taxon>
        <taxon>Verrucomicrobiales</taxon>
        <taxon>Verrucomicrobiaceae</taxon>
        <taxon>Oceaniferula</taxon>
    </lineage>
</organism>